<proteinExistence type="inferred from homology"/>
<feature type="compositionally biased region" description="Low complexity" evidence="4">
    <location>
        <begin position="174"/>
        <end position="194"/>
    </location>
</feature>
<evidence type="ECO:0000313" key="7">
    <source>
        <dbReference type="Proteomes" id="UP001279734"/>
    </source>
</evidence>
<organism evidence="6 7">
    <name type="scientific">Nepenthes gracilis</name>
    <name type="common">Slender pitcher plant</name>
    <dbReference type="NCBI Taxonomy" id="150966"/>
    <lineage>
        <taxon>Eukaryota</taxon>
        <taxon>Viridiplantae</taxon>
        <taxon>Streptophyta</taxon>
        <taxon>Embryophyta</taxon>
        <taxon>Tracheophyta</taxon>
        <taxon>Spermatophyta</taxon>
        <taxon>Magnoliopsida</taxon>
        <taxon>eudicotyledons</taxon>
        <taxon>Gunneridae</taxon>
        <taxon>Pentapetalae</taxon>
        <taxon>Caryophyllales</taxon>
        <taxon>Nepenthaceae</taxon>
        <taxon>Nepenthes</taxon>
    </lineage>
</organism>
<evidence type="ECO:0000256" key="2">
    <source>
        <dbReference type="PROSITE-ProRule" id="PRU01002"/>
    </source>
</evidence>
<comment type="domain">
    <text evidence="3">The QLQ domain and WRC domain may be involved in protein-protein interaction and DNA-binding, respectively.</text>
</comment>
<dbReference type="PANTHER" id="PTHR31602:SF8">
    <property type="entry name" value="GROWTH-REGULATING FACTOR 5"/>
    <property type="match status" value="1"/>
</dbReference>
<keyword evidence="3" id="KW-0010">Activator</keyword>
<gene>
    <name evidence="6" type="ORF">Nepgr_002409</name>
</gene>
<dbReference type="Pfam" id="PF08879">
    <property type="entry name" value="WRC"/>
    <property type="match status" value="1"/>
</dbReference>
<protein>
    <recommendedName>
        <fullName evidence="3">Growth-regulating factor</fullName>
    </recommendedName>
</protein>
<name>A0AAD3P3S9_NEPGR</name>
<dbReference type="Proteomes" id="UP001279734">
    <property type="component" value="Unassembled WGS sequence"/>
</dbReference>
<dbReference type="GO" id="GO:0005634">
    <property type="term" value="C:nucleus"/>
    <property type="evidence" value="ECO:0007669"/>
    <property type="project" value="UniProtKB-SubCell"/>
</dbReference>
<evidence type="ECO:0000259" key="5">
    <source>
        <dbReference type="PROSITE" id="PS51667"/>
    </source>
</evidence>
<evidence type="ECO:0000256" key="4">
    <source>
        <dbReference type="SAM" id="MobiDB-lite"/>
    </source>
</evidence>
<dbReference type="InterPro" id="IPR031137">
    <property type="entry name" value="GRF"/>
</dbReference>
<comment type="caution">
    <text evidence="2">Lacks conserved residue(s) required for the propagation of feature annotation.</text>
</comment>
<dbReference type="PANTHER" id="PTHR31602">
    <property type="entry name" value="GROWTH-REGULATING FACTOR 5"/>
    <property type="match status" value="1"/>
</dbReference>
<dbReference type="GO" id="GO:0006351">
    <property type="term" value="P:DNA-templated transcription"/>
    <property type="evidence" value="ECO:0007669"/>
    <property type="project" value="UniProtKB-UniRule"/>
</dbReference>
<accession>A0AAD3P3S9</accession>
<comment type="subcellular location">
    <subcellularLocation>
        <location evidence="3">Nucleus</location>
    </subcellularLocation>
</comment>
<keyword evidence="7" id="KW-1185">Reference proteome</keyword>
<reference evidence="6" key="1">
    <citation type="submission" date="2023-05" db="EMBL/GenBank/DDBJ databases">
        <title>Nepenthes gracilis genome sequencing.</title>
        <authorList>
            <person name="Fukushima K."/>
        </authorList>
    </citation>
    <scope>NUCLEOTIDE SEQUENCE</scope>
    <source>
        <strain evidence="6">SING2019-196</strain>
    </source>
</reference>
<feature type="region of interest" description="Disordered" evidence="4">
    <location>
        <begin position="163"/>
        <end position="204"/>
    </location>
</feature>
<dbReference type="GO" id="GO:0032502">
    <property type="term" value="P:developmental process"/>
    <property type="evidence" value="ECO:0007669"/>
    <property type="project" value="InterPro"/>
</dbReference>
<sequence>MTLLLLQNEKDSAVVSYIDENQNNSGKDNSGAHGKVHGDIMISSSTFENNKNAVIVVSSGLDFSQRVCFKVVNPSCPNHGQINVIESEPGRCRRTDGKKWRCSKAVLQIKYCGLHIHRGTKSVFNPLNKFLNPQLKTFPLAGAKQANAGSSFYSNLKNWVPSTPGEMANDNENTATSAGGSCCGSSTTETTITDDSADVSNLSP</sequence>
<dbReference type="AlphaFoldDB" id="A0AAD3P3S9"/>
<comment type="caution">
    <text evidence="6">The sequence shown here is derived from an EMBL/GenBank/DDBJ whole genome shotgun (WGS) entry which is preliminary data.</text>
</comment>
<dbReference type="GO" id="GO:0005524">
    <property type="term" value="F:ATP binding"/>
    <property type="evidence" value="ECO:0007669"/>
    <property type="project" value="UniProtKB-UniRule"/>
</dbReference>
<keyword evidence="3" id="KW-0805">Transcription regulation</keyword>
<dbReference type="InterPro" id="IPR014977">
    <property type="entry name" value="WRC_dom"/>
</dbReference>
<keyword evidence="1 3" id="KW-0539">Nucleus</keyword>
<evidence type="ECO:0000256" key="1">
    <source>
        <dbReference type="ARBA" id="ARBA00023242"/>
    </source>
</evidence>
<dbReference type="EMBL" id="BSYO01000002">
    <property type="protein sequence ID" value="GMH00570.1"/>
    <property type="molecule type" value="Genomic_DNA"/>
</dbReference>
<feature type="domain" description="WRC" evidence="5">
    <location>
        <begin position="86"/>
        <end position="130"/>
    </location>
</feature>
<keyword evidence="3" id="KW-0804">Transcription</keyword>
<evidence type="ECO:0000256" key="3">
    <source>
        <dbReference type="RuleBase" id="RU367127"/>
    </source>
</evidence>
<dbReference type="PROSITE" id="PS51667">
    <property type="entry name" value="WRC"/>
    <property type="match status" value="1"/>
</dbReference>
<evidence type="ECO:0000313" key="6">
    <source>
        <dbReference type="EMBL" id="GMH00570.1"/>
    </source>
</evidence>
<comment type="similarity">
    <text evidence="3">Belongs to the GRF family.</text>
</comment>
<comment type="function">
    <text evidence="3">Transcription activator.</text>
</comment>